<reference evidence="1 2" key="1">
    <citation type="submission" date="2018-11" db="EMBL/GenBank/DDBJ databases">
        <title>Genomic Encyclopedia of Type Strains, Phase IV (KMG-IV): sequencing the most valuable type-strain genomes for metagenomic binning, comparative biology and taxonomic classification.</title>
        <authorList>
            <person name="Goeker M."/>
        </authorList>
    </citation>
    <scope>NUCLEOTIDE SEQUENCE [LARGE SCALE GENOMIC DNA]</scope>
    <source>
        <strain evidence="1 2">DSM 5900</strain>
    </source>
</reference>
<accession>A0A3N1KRV0</accession>
<keyword evidence="2" id="KW-1185">Reference proteome</keyword>
<dbReference type="AlphaFoldDB" id="A0A3N1KRV0"/>
<sequence length="275" mass="27784">MVAEMDDVPAFTVGRVVVALDAQCDHGAAIATACEFAGRWRCAVAGVFVVGADLVHLSGLPGVRQVCLSSGVGQALPGGDLAADIAALEARARRALAAAADRIGQQSTFSVARGGLAAEGVDLAGDDLLIVEATVRPFGGSFAFETRWRQVAAAARHAVLLRRRRSMAAGTVACLHDGSAASGRALAAAAGLADDRGQPLAVLLAPDLPAGAEAGLSSALAGRRPPARIQRVGPGGDAAWVRAGAALRPALIVVAADLSTDRWAGVPEADVLLVR</sequence>
<dbReference type="EMBL" id="RJKX01000019">
    <property type="protein sequence ID" value="ROP81068.1"/>
    <property type="molecule type" value="Genomic_DNA"/>
</dbReference>
<comment type="caution">
    <text evidence="1">The sequence shown here is derived from an EMBL/GenBank/DDBJ whole genome shotgun (WGS) entry which is preliminary data.</text>
</comment>
<organism evidence="1 2">
    <name type="scientific">Stella humosa</name>
    <dbReference type="NCBI Taxonomy" id="94"/>
    <lineage>
        <taxon>Bacteria</taxon>
        <taxon>Pseudomonadati</taxon>
        <taxon>Pseudomonadota</taxon>
        <taxon>Alphaproteobacteria</taxon>
        <taxon>Rhodospirillales</taxon>
        <taxon>Stellaceae</taxon>
        <taxon>Stella</taxon>
    </lineage>
</organism>
<dbReference type="Gene3D" id="3.40.50.12370">
    <property type="match status" value="1"/>
</dbReference>
<name>A0A3N1KRV0_9PROT</name>
<dbReference type="Proteomes" id="UP000278222">
    <property type="component" value="Unassembled WGS sequence"/>
</dbReference>
<gene>
    <name evidence="1" type="ORF">EDC65_5403</name>
</gene>
<evidence type="ECO:0000313" key="2">
    <source>
        <dbReference type="Proteomes" id="UP000278222"/>
    </source>
</evidence>
<evidence type="ECO:0000313" key="1">
    <source>
        <dbReference type="EMBL" id="ROP81068.1"/>
    </source>
</evidence>
<dbReference type="RefSeq" id="WP_123695563.1">
    <property type="nucleotide sequence ID" value="NZ_AP019700.1"/>
</dbReference>
<protein>
    <recommendedName>
        <fullName evidence="3">Universal stress protein family protein</fullName>
    </recommendedName>
</protein>
<proteinExistence type="predicted"/>
<evidence type="ECO:0008006" key="3">
    <source>
        <dbReference type="Google" id="ProtNLM"/>
    </source>
</evidence>